<sequence>MGGRVEIRETCVCVCPPHFVFFKTALVPGTSPSRESTFYQISNFPKCANLTKCVCCKKAPHTRKPWNGLRASVSRSGCQFWLLSLVVCLSLNHRMGGDGNRSWFVGGDGDGRFVVDIWGLGLFRISFLLLGTFVSGFEVIWSCSP</sequence>
<keyword evidence="1" id="KW-0472">Membrane</keyword>
<proteinExistence type="predicted"/>
<dbReference type="RefSeq" id="XP_025385928.1">
    <property type="nucleotide sequence ID" value="XM_025537686.1"/>
</dbReference>
<organism evidence="2 3">
    <name type="scientific">Aspergillus eucalypticola (strain CBS 122712 / IBT 29274)</name>
    <dbReference type="NCBI Taxonomy" id="1448314"/>
    <lineage>
        <taxon>Eukaryota</taxon>
        <taxon>Fungi</taxon>
        <taxon>Dikarya</taxon>
        <taxon>Ascomycota</taxon>
        <taxon>Pezizomycotina</taxon>
        <taxon>Eurotiomycetes</taxon>
        <taxon>Eurotiomycetidae</taxon>
        <taxon>Eurotiales</taxon>
        <taxon>Aspergillaceae</taxon>
        <taxon>Aspergillus</taxon>
        <taxon>Aspergillus subgen. Circumdati</taxon>
    </lineage>
</organism>
<name>A0A317V5D8_ASPEC</name>
<keyword evidence="1" id="KW-0812">Transmembrane</keyword>
<evidence type="ECO:0000313" key="2">
    <source>
        <dbReference type="EMBL" id="PWY68248.1"/>
    </source>
</evidence>
<keyword evidence="3" id="KW-1185">Reference proteome</keyword>
<keyword evidence="1" id="KW-1133">Transmembrane helix</keyword>
<gene>
    <name evidence="2" type="ORF">BO83DRAFT_88742</name>
</gene>
<feature type="transmembrane region" description="Helical" evidence="1">
    <location>
        <begin position="117"/>
        <end position="141"/>
    </location>
</feature>
<dbReference type="GeneID" id="37059648"/>
<comment type="caution">
    <text evidence="2">The sequence shown here is derived from an EMBL/GenBank/DDBJ whole genome shotgun (WGS) entry which is preliminary data.</text>
</comment>
<evidence type="ECO:0000256" key="1">
    <source>
        <dbReference type="SAM" id="Phobius"/>
    </source>
</evidence>
<dbReference type="EMBL" id="MSFU01000020">
    <property type="protein sequence ID" value="PWY68248.1"/>
    <property type="molecule type" value="Genomic_DNA"/>
</dbReference>
<reference evidence="2" key="1">
    <citation type="submission" date="2016-12" db="EMBL/GenBank/DDBJ databases">
        <title>The genomes of Aspergillus section Nigri reveals drivers in fungal speciation.</title>
        <authorList>
            <consortium name="DOE Joint Genome Institute"/>
            <person name="Vesth T.C."/>
            <person name="Nybo J."/>
            <person name="Theobald S."/>
            <person name="Brandl J."/>
            <person name="Frisvad J.C."/>
            <person name="Nielsen K.F."/>
            <person name="Lyhne E.K."/>
            <person name="Kogle M.E."/>
            <person name="Kuo A."/>
            <person name="Riley R."/>
            <person name="Clum A."/>
            <person name="Nolan M."/>
            <person name="Lipzen A."/>
            <person name="Salamov A."/>
            <person name="Henrissat B."/>
            <person name="Wiebenga A."/>
            <person name="De vries R.P."/>
            <person name="Grigoriev I.V."/>
            <person name="Mortensen U.H."/>
            <person name="Andersen M.R."/>
            <person name="Baker S.E."/>
        </authorList>
    </citation>
    <scope>NUCLEOTIDE SEQUENCE</scope>
    <source>
        <strain evidence="2">CBS 122712</strain>
    </source>
</reference>
<accession>A0A317V5D8</accession>
<dbReference type="VEuPathDB" id="FungiDB:BO83DRAFT_88742"/>
<dbReference type="Proteomes" id="UP000246171">
    <property type="component" value="Unassembled WGS sequence"/>
</dbReference>
<evidence type="ECO:0000313" key="3">
    <source>
        <dbReference type="Proteomes" id="UP000246171"/>
    </source>
</evidence>
<protein>
    <submittedName>
        <fullName evidence="2">Uncharacterized protein</fullName>
    </submittedName>
</protein>
<dbReference type="AlphaFoldDB" id="A0A317V5D8"/>